<dbReference type="CDD" id="cd19757">
    <property type="entry name" value="Bbox1"/>
    <property type="match status" value="1"/>
</dbReference>
<dbReference type="Gene3D" id="3.30.160.60">
    <property type="entry name" value="Classic Zinc Finger"/>
    <property type="match status" value="1"/>
</dbReference>
<dbReference type="PANTHER" id="PTHR25462:SF291">
    <property type="entry name" value="E3 UBIQUITIN-PROTEIN LIGASE TRIM45"/>
    <property type="match status" value="1"/>
</dbReference>
<feature type="domain" description="RING-type" evidence="7">
    <location>
        <begin position="25"/>
        <end position="67"/>
    </location>
</feature>
<dbReference type="PANTHER" id="PTHR25462">
    <property type="entry name" value="BONUS, ISOFORM C-RELATED"/>
    <property type="match status" value="1"/>
</dbReference>
<dbReference type="InterPro" id="IPR013083">
    <property type="entry name" value="Znf_RING/FYVE/PHD"/>
</dbReference>
<feature type="coiled-coil region" evidence="6">
    <location>
        <begin position="226"/>
        <end position="253"/>
    </location>
</feature>
<dbReference type="InterPro" id="IPR000315">
    <property type="entry name" value="Znf_B-box"/>
</dbReference>
<gene>
    <name evidence="9" type="ORF">MAR_036054</name>
</gene>
<dbReference type="Pfam" id="PF00643">
    <property type="entry name" value="zf-B_box"/>
    <property type="match status" value="1"/>
</dbReference>
<dbReference type="Proteomes" id="UP001164746">
    <property type="component" value="Chromosome 7"/>
</dbReference>
<dbReference type="Gene3D" id="2.120.10.30">
    <property type="entry name" value="TolB, C-terminal domain"/>
    <property type="match status" value="1"/>
</dbReference>
<evidence type="ECO:0000259" key="8">
    <source>
        <dbReference type="PROSITE" id="PS50119"/>
    </source>
</evidence>
<proteinExistence type="predicted"/>
<keyword evidence="10" id="KW-1185">Reference proteome</keyword>
<accession>A0ABY7ELW1</accession>
<organism evidence="9 10">
    <name type="scientific">Mya arenaria</name>
    <name type="common">Soft-shell clam</name>
    <dbReference type="NCBI Taxonomy" id="6604"/>
    <lineage>
        <taxon>Eukaryota</taxon>
        <taxon>Metazoa</taxon>
        <taxon>Spiralia</taxon>
        <taxon>Lophotrochozoa</taxon>
        <taxon>Mollusca</taxon>
        <taxon>Bivalvia</taxon>
        <taxon>Autobranchia</taxon>
        <taxon>Heteroconchia</taxon>
        <taxon>Euheterodonta</taxon>
        <taxon>Imparidentia</taxon>
        <taxon>Neoheterodontei</taxon>
        <taxon>Myida</taxon>
        <taxon>Myoidea</taxon>
        <taxon>Myidae</taxon>
        <taxon>Mya</taxon>
    </lineage>
</organism>
<keyword evidence="6" id="KW-0175">Coiled coil</keyword>
<dbReference type="PROSITE" id="PS50089">
    <property type="entry name" value="ZF_RING_2"/>
    <property type="match status" value="1"/>
</dbReference>
<protein>
    <submittedName>
        <fullName evidence="9">LIN41-like protein</fullName>
    </submittedName>
</protein>
<evidence type="ECO:0000313" key="10">
    <source>
        <dbReference type="Proteomes" id="UP001164746"/>
    </source>
</evidence>
<keyword evidence="4" id="KW-0862">Zinc</keyword>
<dbReference type="InterPro" id="IPR017907">
    <property type="entry name" value="Znf_RING_CS"/>
</dbReference>
<keyword evidence="2" id="KW-0479">Metal-binding</keyword>
<dbReference type="Gene3D" id="4.10.830.40">
    <property type="match status" value="1"/>
</dbReference>
<feature type="domain" description="B box-type" evidence="8">
    <location>
        <begin position="97"/>
        <end position="144"/>
    </location>
</feature>
<dbReference type="Gene3D" id="3.30.40.10">
    <property type="entry name" value="Zinc/RING finger domain, C3HC4 (zinc finger)"/>
    <property type="match status" value="1"/>
</dbReference>
<dbReference type="EMBL" id="CP111018">
    <property type="protein sequence ID" value="WAR10978.1"/>
    <property type="molecule type" value="Genomic_DNA"/>
</dbReference>
<evidence type="ECO:0000256" key="1">
    <source>
        <dbReference type="ARBA" id="ARBA00022553"/>
    </source>
</evidence>
<evidence type="ECO:0000256" key="2">
    <source>
        <dbReference type="ARBA" id="ARBA00022723"/>
    </source>
</evidence>
<evidence type="ECO:0000256" key="6">
    <source>
        <dbReference type="SAM" id="Coils"/>
    </source>
</evidence>
<keyword evidence="1" id="KW-0597">Phosphoprotein</keyword>
<evidence type="ECO:0000259" key="7">
    <source>
        <dbReference type="PROSITE" id="PS50089"/>
    </source>
</evidence>
<evidence type="ECO:0000256" key="4">
    <source>
        <dbReference type="ARBA" id="ARBA00022833"/>
    </source>
</evidence>
<dbReference type="SUPFAM" id="SSF101898">
    <property type="entry name" value="NHL repeat"/>
    <property type="match status" value="1"/>
</dbReference>
<dbReference type="SMART" id="SM00184">
    <property type="entry name" value="RING"/>
    <property type="match status" value="1"/>
</dbReference>
<dbReference type="InterPro" id="IPR047153">
    <property type="entry name" value="TRIM45/56/19-like"/>
</dbReference>
<evidence type="ECO:0000256" key="3">
    <source>
        <dbReference type="ARBA" id="ARBA00022771"/>
    </source>
</evidence>
<dbReference type="InterPro" id="IPR001841">
    <property type="entry name" value="Znf_RING"/>
</dbReference>
<evidence type="ECO:0000313" key="9">
    <source>
        <dbReference type="EMBL" id="WAR10978.1"/>
    </source>
</evidence>
<sequence length="642" mass="71726">MTAQLVSPRAAHARNLRENEEAVECSLCLKNFTKPKILPCFHSFCLKCLQDYVETNAHNQKFACPLCACECVIPSSGVDELQTNFYIKAAQTKLKIAANSPCEVCDDGSRAERSCIECEQNLCTNCSRGHLKMKSSRDHHLVSLTEKSHAGEGQVTSKSFCEKHKGDELSFYCRKCSVPICLRCKVTVHEQHTTEDLADVAAEIRVLLMDMLKGAQGMLPKFHSHLNDITFYNDHLEKEREKLKDEIISQTKKLHEKVDDLCRKMMADVEDEYCVEVARLGTRRHMISDRTTSFSTQLHSANQVVCYGSDADIAWNRDNLAEQLQKMASLVTPSDMIHLKMDFIPSDDVTSAGVGDLIGALKKIRDPTENFKVEEFSAFSVDNSFKAVNSVCPADDGSAWIALGWTADAHLFYRHGVKVKTQVVSRTIDCIGRDGETLIMSSNEQKVVGKPGPGFNLDDFATFPGYNPRGLAVTPNGDVLICLAQSAAFQDYRPNHRNKVVRLNSAGKMINEYGADGKLFMYPLRVAVNVNGDICVSDCRKQKVIIVKKTGELKTEYNGSPGEEERRFEPRGIACDARGHIFVADGAGHAIHMLDHTGRFMRHVVTEDQGLFGPYSVAVDRDDYLWVGCRDADIKVYKLNWT</sequence>
<dbReference type="SMART" id="SM00336">
    <property type="entry name" value="BBOX"/>
    <property type="match status" value="2"/>
</dbReference>
<keyword evidence="3 5" id="KW-0863">Zinc-finger</keyword>
<dbReference type="PROSITE" id="PS50119">
    <property type="entry name" value="ZF_BBOX"/>
    <property type="match status" value="2"/>
</dbReference>
<dbReference type="InterPro" id="IPR027370">
    <property type="entry name" value="Znf-RING_euk"/>
</dbReference>
<dbReference type="PROSITE" id="PS00518">
    <property type="entry name" value="ZF_RING_1"/>
    <property type="match status" value="1"/>
</dbReference>
<dbReference type="Pfam" id="PF13445">
    <property type="entry name" value="zf-RING_UBOX"/>
    <property type="match status" value="1"/>
</dbReference>
<name>A0ABY7ELW1_MYAAR</name>
<feature type="domain" description="B box-type" evidence="8">
    <location>
        <begin position="156"/>
        <end position="197"/>
    </location>
</feature>
<dbReference type="CDD" id="cd05819">
    <property type="entry name" value="NHL"/>
    <property type="match status" value="1"/>
</dbReference>
<dbReference type="SUPFAM" id="SSF57850">
    <property type="entry name" value="RING/U-box"/>
    <property type="match status" value="1"/>
</dbReference>
<evidence type="ECO:0000256" key="5">
    <source>
        <dbReference type="PROSITE-ProRule" id="PRU00024"/>
    </source>
</evidence>
<reference evidence="9" key="1">
    <citation type="submission" date="2022-11" db="EMBL/GenBank/DDBJ databases">
        <title>Centuries of genome instability and evolution in soft-shell clam transmissible cancer (bioRxiv).</title>
        <authorList>
            <person name="Hart S.F.M."/>
            <person name="Yonemitsu M.A."/>
            <person name="Giersch R.M."/>
            <person name="Beal B.F."/>
            <person name="Arriagada G."/>
            <person name="Davis B.W."/>
            <person name="Ostrander E.A."/>
            <person name="Goff S.P."/>
            <person name="Metzger M.J."/>
        </authorList>
    </citation>
    <scope>NUCLEOTIDE SEQUENCE</scope>
    <source>
        <strain evidence="9">MELC-2E11</strain>
        <tissue evidence="9">Siphon/mantle</tissue>
    </source>
</reference>
<dbReference type="InterPro" id="IPR011042">
    <property type="entry name" value="6-blade_b-propeller_TolB-like"/>
</dbReference>
<dbReference type="SUPFAM" id="SSF57845">
    <property type="entry name" value="B-box zinc-binding domain"/>
    <property type="match status" value="1"/>
</dbReference>